<proteinExistence type="predicted"/>
<evidence type="ECO:0000313" key="2">
    <source>
        <dbReference type="Proteomes" id="UP000242287"/>
    </source>
</evidence>
<dbReference type="AlphaFoldDB" id="A0A2A9NCL5"/>
<dbReference type="EMBL" id="KZ302090">
    <property type="protein sequence ID" value="PFH47818.1"/>
    <property type="molecule type" value="Genomic_DNA"/>
</dbReference>
<organism evidence="1 2">
    <name type="scientific">Amanita thiersii Skay4041</name>
    <dbReference type="NCBI Taxonomy" id="703135"/>
    <lineage>
        <taxon>Eukaryota</taxon>
        <taxon>Fungi</taxon>
        <taxon>Dikarya</taxon>
        <taxon>Basidiomycota</taxon>
        <taxon>Agaricomycotina</taxon>
        <taxon>Agaricomycetes</taxon>
        <taxon>Agaricomycetidae</taxon>
        <taxon>Agaricales</taxon>
        <taxon>Pluteineae</taxon>
        <taxon>Amanitaceae</taxon>
        <taxon>Amanita</taxon>
    </lineage>
</organism>
<keyword evidence="2" id="KW-1185">Reference proteome</keyword>
<gene>
    <name evidence="1" type="ORF">AMATHDRAFT_66690</name>
</gene>
<sequence length="71" mass="8440">MDCSNHWRIRASSAMSGCWLTKQSRKQQQYNIELPLWARRDPCRAVQYGWWNVRSSYGNMRPYGVQGMVLE</sequence>
<accession>A0A2A9NCL5</accession>
<name>A0A2A9NCL5_9AGAR</name>
<dbReference type="Proteomes" id="UP000242287">
    <property type="component" value="Unassembled WGS sequence"/>
</dbReference>
<reference evidence="1 2" key="1">
    <citation type="submission" date="2014-02" db="EMBL/GenBank/DDBJ databases">
        <title>Transposable element dynamics among asymbiotic and ectomycorrhizal Amanita fungi.</title>
        <authorList>
            <consortium name="DOE Joint Genome Institute"/>
            <person name="Hess J."/>
            <person name="Skrede I."/>
            <person name="Wolfe B."/>
            <person name="LaButti K."/>
            <person name="Ohm R.A."/>
            <person name="Grigoriev I.V."/>
            <person name="Pringle A."/>
        </authorList>
    </citation>
    <scope>NUCLEOTIDE SEQUENCE [LARGE SCALE GENOMIC DNA]</scope>
    <source>
        <strain evidence="1 2">SKay4041</strain>
    </source>
</reference>
<evidence type="ECO:0000313" key="1">
    <source>
        <dbReference type="EMBL" id="PFH47818.1"/>
    </source>
</evidence>
<protein>
    <submittedName>
        <fullName evidence="1">Uncharacterized protein</fullName>
    </submittedName>
</protein>